<keyword evidence="1" id="KW-1133">Transmembrane helix</keyword>
<feature type="transmembrane region" description="Helical" evidence="1">
    <location>
        <begin position="6"/>
        <end position="35"/>
    </location>
</feature>
<evidence type="ECO:0000256" key="1">
    <source>
        <dbReference type="SAM" id="Phobius"/>
    </source>
</evidence>
<reference evidence="2" key="1">
    <citation type="submission" date="2018-10" db="EMBL/GenBank/DDBJ databases">
        <title>Hidden diversity of soil giant viruses.</title>
        <authorList>
            <person name="Schulz F."/>
            <person name="Alteio L."/>
            <person name="Goudeau D."/>
            <person name="Ryan E.M."/>
            <person name="Malmstrom R.R."/>
            <person name="Blanchard J."/>
            <person name="Woyke T."/>
        </authorList>
    </citation>
    <scope>NUCLEOTIDE SEQUENCE</scope>
    <source>
        <strain evidence="2">SAV1</strain>
    </source>
</reference>
<keyword evidence="1" id="KW-0472">Membrane</keyword>
<gene>
    <name evidence="2" type="ORF">Satyrvirus20_17</name>
</gene>
<evidence type="ECO:0000313" key="2">
    <source>
        <dbReference type="EMBL" id="AYV85510.1"/>
    </source>
</evidence>
<name>A0A3G5AEA3_9VIRU</name>
<dbReference type="EMBL" id="MK072456">
    <property type="protein sequence ID" value="AYV85510.1"/>
    <property type="molecule type" value="Genomic_DNA"/>
</dbReference>
<keyword evidence="1" id="KW-0812">Transmembrane</keyword>
<sequence>MTFLYIFVYFVYFCIFLDKFNMAILNIFFSIFILYNANKRNIS</sequence>
<accession>A0A3G5AEA3</accession>
<organism evidence="2">
    <name type="scientific">Satyrvirus sp</name>
    <dbReference type="NCBI Taxonomy" id="2487771"/>
    <lineage>
        <taxon>Viruses</taxon>
        <taxon>Varidnaviria</taxon>
        <taxon>Bamfordvirae</taxon>
        <taxon>Nucleocytoviricota</taxon>
        <taxon>Megaviricetes</taxon>
        <taxon>Imitervirales</taxon>
        <taxon>Mimiviridae</taxon>
        <taxon>Megamimivirinae</taxon>
    </lineage>
</organism>
<protein>
    <submittedName>
        <fullName evidence="2">Uncharacterized protein</fullName>
    </submittedName>
</protein>
<proteinExistence type="predicted"/>